<keyword evidence="2 7" id="KW-0732">Signal</keyword>
<feature type="compositionally biased region" description="Basic and acidic residues" evidence="5">
    <location>
        <begin position="677"/>
        <end position="687"/>
    </location>
</feature>
<proteinExistence type="predicted"/>
<accession>A0A3B4YAU5</accession>
<evidence type="ECO:0000256" key="2">
    <source>
        <dbReference type="ARBA" id="ARBA00022729"/>
    </source>
</evidence>
<feature type="chain" id="PRO_5017334187" evidence="7">
    <location>
        <begin position="20"/>
        <end position="748"/>
    </location>
</feature>
<feature type="compositionally biased region" description="Polar residues" evidence="5">
    <location>
        <begin position="282"/>
        <end position="292"/>
    </location>
</feature>
<evidence type="ECO:0000256" key="7">
    <source>
        <dbReference type="SAM" id="SignalP"/>
    </source>
</evidence>
<feature type="signal peptide" evidence="7">
    <location>
        <begin position="1"/>
        <end position="19"/>
    </location>
</feature>
<feature type="domain" description="Ig-like" evidence="8">
    <location>
        <begin position="119"/>
        <end position="194"/>
    </location>
</feature>
<feature type="compositionally biased region" description="Basic and acidic residues" evidence="5">
    <location>
        <begin position="713"/>
        <end position="748"/>
    </location>
</feature>
<sequence>MARRYFLACCILTSYLVSGQTLTYHLQGETIHLKPHITGHPDNILWKHNGNKVVEFDGKEEEVYSQFQNRVTLDWVSAELNLTDVRYDDSGEYELEIFINKALKKIHYKLEVIGKVPKPTVSCDMNNGSPNTDGTQATLTCSADPQSLMSYEWDSQGIKLPGPKLTISLGDEHDDKMYTCTVRNRLTIETTTFTAKDCYSEESSSIALPVGLSCAFLVLLLVLLICGVIFCKQSSKACFAERNKDSTVKRFTPGTREESDMGSARNDIRIPLIRESTRRSSQRLPHQNQSDGNIKPDAHVSNHKEDLEEGEEHDMDILKGHVQHYKMMFEQKGLEKNTDKVKRALVPVPTTRDQDNPPGNHKGDAEADQFRGPSENKIPECDSSDTGEANEPEPVGVLDDSEDTQPDVESSPAPEHPGLEENTDKDKKAVPPPTPPKKPSFRRNPDNVPGNHKGDAEADQFRGPSENKIPECDSSDTGEANEPEPVGVLDDSEDTQPDVESSPAPEHPGLEENTDKDKKAVPPPTPPKKPSFRRNPDKVPGNHKGDAEADQFRGPSENKIPECDSSDTGEANEPEPVGVLDDSEDTQPDVESSLAPEHPGLEENTDKDKKAVLHPHPPKKPSRCPSLNSPLRNDQGHAETGQFRGPAENKIPECDSSETGPDPVDTPSAVESSTAPEHPESEKEEAKSPPADGISRPTPRPRSFLIRNSPEMGTKDTAGEHKEDAKSEPVDGETSEKNVRESDSPGSE</sequence>
<organism evidence="9 10">
    <name type="scientific">Seriola lalandi dorsalis</name>
    <dbReference type="NCBI Taxonomy" id="1841481"/>
    <lineage>
        <taxon>Eukaryota</taxon>
        <taxon>Metazoa</taxon>
        <taxon>Chordata</taxon>
        <taxon>Craniata</taxon>
        <taxon>Vertebrata</taxon>
        <taxon>Euteleostomi</taxon>
        <taxon>Actinopterygii</taxon>
        <taxon>Neopterygii</taxon>
        <taxon>Teleostei</taxon>
        <taxon>Neoteleostei</taxon>
        <taxon>Acanthomorphata</taxon>
        <taxon>Carangaria</taxon>
        <taxon>Carangiformes</taxon>
        <taxon>Carangidae</taxon>
        <taxon>Seriola</taxon>
    </lineage>
</organism>
<keyword evidence="6" id="KW-0812">Transmembrane</keyword>
<evidence type="ECO:0000313" key="10">
    <source>
        <dbReference type="Proteomes" id="UP000261360"/>
    </source>
</evidence>
<dbReference type="SUPFAM" id="SSF48726">
    <property type="entry name" value="Immunoglobulin"/>
    <property type="match status" value="2"/>
</dbReference>
<evidence type="ECO:0000313" key="9">
    <source>
        <dbReference type="Ensembl" id="ENSSLDP00000026652.1"/>
    </source>
</evidence>
<dbReference type="InterPro" id="IPR007110">
    <property type="entry name" value="Ig-like_dom"/>
</dbReference>
<dbReference type="CDD" id="cd00096">
    <property type="entry name" value="Ig"/>
    <property type="match status" value="1"/>
</dbReference>
<dbReference type="GeneTree" id="ENSGT01140000282714"/>
<dbReference type="PANTHER" id="PTHR12080:SF55">
    <property type="entry name" value="LYMPHOCYTE FUNCTION-ASSOCIATED ANTIGEN 3"/>
    <property type="match status" value="1"/>
</dbReference>
<reference evidence="9" key="1">
    <citation type="submission" date="2025-08" db="UniProtKB">
        <authorList>
            <consortium name="Ensembl"/>
        </authorList>
    </citation>
    <scope>IDENTIFICATION</scope>
</reference>
<dbReference type="PROSITE" id="PS50835">
    <property type="entry name" value="IG_LIKE"/>
    <property type="match status" value="1"/>
</dbReference>
<feature type="transmembrane region" description="Helical" evidence="6">
    <location>
        <begin position="206"/>
        <end position="230"/>
    </location>
</feature>
<comment type="subcellular location">
    <subcellularLocation>
        <location evidence="1">Membrane</location>
    </subcellularLocation>
</comment>
<dbReference type="InterPro" id="IPR013783">
    <property type="entry name" value="Ig-like_fold"/>
</dbReference>
<dbReference type="AlphaFoldDB" id="A0A3B4YAU5"/>
<feature type="compositionally biased region" description="Basic and acidic residues" evidence="5">
    <location>
        <begin position="508"/>
        <end position="520"/>
    </location>
</feature>
<protein>
    <submittedName>
        <fullName evidence="9">Uncharacterized LOC111662152</fullName>
    </submittedName>
</protein>
<dbReference type="Gene3D" id="2.60.40.10">
    <property type="entry name" value="Immunoglobulins"/>
    <property type="match status" value="2"/>
</dbReference>
<evidence type="ECO:0000256" key="5">
    <source>
        <dbReference type="SAM" id="MobiDB-lite"/>
    </source>
</evidence>
<evidence type="ECO:0000259" key="8">
    <source>
        <dbReference type="PROSITE" id="PS50835"/>
    </source>
</evidence>
<feature type="region of interest" description="Disordered" evidence="5">
    <location>
        <begin position="345"/>
        <end position="748"/>
    </location>
</feature>
<keyword evidence="3 6" id="KW-0472">Membrane</keyword>
<dbReference type="InterPro" id="IPR036179">
    <property type="entry name" value="Ig-like_dom_sf"/>
</dbReference>
<keyword evidence="4" id="KW-0325">Glycoprotein</keyword>
<dbReference type="Ensembl" id="ENSSLDT00000027471.1">
    <property type="protein sequence ID" value="ENSSLDP00000026652.1"/>
    <property type="gene ID" value="ENSSLDG00000020715.1"/>
</dbReference>
<feature type="compositionally biased region" description="Basic and acidic residues" evidence="5">
    <location>
        <begin position="417"/>
        <end position="429"/>
    </location>
</feature>
<feature type="compositionally biased region" description="Acidic residues" evidence="5">
    <location>
        <begin position="382"/>
        <end position="391"/>
    </location>
</feature>
<evidence type="ECO:0000256" key="6">
    <source>
        <dbReference type="SAM" id="Phobius"/>
    </source>
</evidence>
<dbReference type="InterPro" id="IPR015631">
    <property type="entry name" value="CD2/SLAM_rcpt"/>
</dbReference>
<feature type="region of interest" description="Disordered" evidence="5">
    <location>
        <begin position="250"/>
        <end position="312"/>
    </location>
</feature>
<dbReference type="PANTHER" id="PTHR12080">
    <property type="entry name" value="SIGNALING LYMPHOCYTIC ACTIVATION MOLECULE"/>
    <property type="match status" value="1"/>
</dbReference>
<feature type="compositionally biased region" description="Acidic residues" evidence="5">
    <location>
        <begin position="564"/>
        <end position="573"/>
    </location>
</feature>
<dbReference type="STRING" id="1841481.ENSSLDP00000026652"/>
<evidence type="ECO:0000256" key="1">
    <source>
        <dbReference type="ARBA" id="ARBA00004370"/>
    </source>
</evidence>
<evidence type="ECO:0000256" key="3">
    <source>
        <dbReference type="ARBA" id="ARBA00023136"/>
    </source>
</evidence>
<feature type="compositionally biased region" description="Basic and acidic residues" evidence="5">
    <location>
        <begin position="294"/>
        <end position="306"/>
    </location>
</feature>
<reference evidence="9" key="2">
    <citation type="submission" date="2025-09" db="UniProtKB">
        <authorList>
            <consortium name="Ensembl"/>
        </authorList>
    </citation>
    <scope>IDENTIFICATION</scope>
</reference>
<feature type="compositionally biased region" description="Acidic residues" evidence="5">
    <location>
        <begin position="473"/>
        <end position="482"/>
    </location>
</feature>
<keyword evidence="6" id="KW-1133">Transmembrane helix</keyword>
<evidence type="ECO:0000256" key="4">
    <source>
        <dbReference type="ARBA" id="ARBA00023180"/>
    </source>
</evidence>
<name>A0A3B4YAU5_SERLL</name>
<dbReference type="Proteomes" id="UP000261360">
    <property type="component" value="Unplaced"/>
</dbReference>
<dbReference type="GO" id="GO:0016020">
    <property type="term" value="C:membrane"/>
    <property type="evidence" value="ECO:0007669"/>
    <property type="project" value="UniProtKB-SubCell"/>
</dbReference>
<feature type="compositionally biased region" description="Basic and acidic residues" evidence="5">
    <location>
        <begin position="599"/>
        <end position="611"/>
    </location>
</feature>
<keyword evidence="10" id="KW-1185">Reference proteome</keyword>
<feature type="compositionally biased region" description="Basic residues" evidence="5">
    <location>
        <begin position="612"/>
        <end position="622"/>
    </location>
</feature>